<name>A0A1G8KI28_9RHOB</name>
<dbReference type="PRINTS" id="PR00081">
    <property type="entry name" value="GDHRDH"/>
</dbReference>
<dbReference type="Gene3D" id="3.40.50.720">
    <property type="entry name" value="NAD(P)-binding Rossmann-like Domain"/>
    <property type="match status" value="1"/>
</dbReference>
<dbReference type="STRING" id="555512.SAMN04487993_1004277"/>
<dbReference type="InterPro" id="IPR036291">
    <property type="entry name" value="NAD(P)-bd_dom_sf"/>
</dbReference>
<dbReference type="InterPro" id="IPR050259">
    <property type="entry name" value="SDR"/>
</dbReference>
<sequence>MTKTDIPDLASLFDLTGRRALVTGARSGIGQAACAALAAAGADIVGLGSSPMPETAARITAMGRSFDALEVDLSAAQDFDAVLDRAGPVDILVNNAGQIRRHDLLEFPQSDWDAILQINLTAAFGLAQAAARQMVARGVPGRIVNIASLLSFQGGIRVASYTAAKHGLLGLTRAMSNELAGQGVTVNAIAPGYIATDNTAALRADDDRSQAILERIPAGRWGAPEDLMSAVLFLCAPGSGYVTGSCVTVDGGWMAR</sequence>
<evidence type="ECO:0000256" key="1">
    <source>
        <dbReference type="ARBA" id="ARBA00006484"/>
    </source>
</evidence>
<organism evidence="2 3">
    <name type="scientific">Salipiger marinus</name>
    <dbReference type="NCBI Taxonomy" id="555512"/>
    <lineage>
        <taxon>Bacteria</taxon>
        <taxon>Pseudomonadati</taxon>
        <taxon>Pseudomonadota</taxon>
        <taxon>Alphaproteobacteria</taxon>
        <taxon>Rhodobacterales</taxon>
        <taxon>Roseobacteraceae</taxon>
        <taxon>Salipiger</taxon>
    </lineage>
</organism>
<evidence type="ECO:0000313" key="2">
    <source>
        <dbReference type="EMBL" id="SDI43068.1"/>
    </source>
</evidence>
<gene>
    <name evidence="2" type="ORF">SAMN04487993_1004277</name>
</gene>
<dbReference type="OrthoDB" id="9796652at2"/>
<dbReference type="PANTHER" id="PTHR42879">
    <property type="entry name" value="3-OXOACYL-(ACYL-CARRIER-PROTEIN) REDUCTASE"/>
    <property type="match status" value="1"/>
</dbReference>
<dbReference type="FunFam" id="3.40.50.720:FF:000084">
    <property type="entry name" value="Short-chain dehydrogenase reductase"/>
    <property type="match status" value="1"/>
</dbReference>
<dbReference type="InterPro" id="IPR020904">
    <property type="entry name" value="Sc_DH/Rdtase_CS"/>
</dbReference>
<dbReference type="GO" id="GO:0051287">
    <property type="term" value="F:NAD binding"/>
    <property type="evidence" value="ECO:0007669"/>
    <property type="project" value="InterPro"/>
</dbReference>
<dbReference type="PRINTS" id="PR00080">
    <property type="entry name" value="SDRFAMILY"/>
</dbReference>
<dbReference type="AlphaFoldDB" id="A0A1G8KI28"/>
<dbReference type="GO" id="GO:0008678">
    <property type="term" value="F:2-deoxy-D-gluconate 3-dehydrogenase activity"/>
    <property type="evidence" value="ECO:0007669"/>
    <property type="project" value="InterPro"/>
</dbReference>
<evidence type="ECO:0000313" key="3">
    <source>
        <dbReference type="Proteomes" id="UP000199093"/>
    </source>
</evidence>
<dbReference type="PROSITE" id="PS00061">
    <property type="entry name" value="ADH_SHORT"/>
    <property type="match status" value="1"/>
</dbReference>
<dbReference type="SUPFAM" id="SSF51735">
    <property type="entry name" value="NAD(P)-binding Rossmann-fold domains"/>
    <property type="match status" value="1"/>
</dbReference>
<reference evidence="2 3" key="1">
    <citation type="submission" date="2016-10" db="EMBL/GenBank/DDBJ databases">
        <authorList>
            <person name="de Groot N.N."/>
        </authorList>
    </citation>
    <scope>NUCLEOTIDE SEQUENCE [LARGE SCALE GENOMIC DNA]</scope>
    <source>
        <strain evidence="2 3">DSM 26424</strain>
    </source>
</reference>
<dbReference type="Pfam" id="PF13561">
    <property type="entry name" value="adh_short_C2"/>
    <property type="match status" value="1"/>
</dbReference>
<keyword evidence="3" id="KW-1185">Reference proteome</keyword>
<dbReference type="NCBIfam" id="TIGR01832">
    <property type="entry name" value="kduD"/>
    <property type="match status" value="1"/>
</dbReference>
<accession>A0A1G8KI28</accession>
<dbReference type="EMBL" id="FNEJ01000004">
    <property type="protein sequence ID" value="SDI43068.1"/>
    <property type="molecule type" value="Genomic_DNA"/>
</dbReference>
<dbReference type="Proteomes" id="UP000199093">
    <property type="component" value="Unassembled WGS sequence"/>
</dbReference>
<protein>
    <submittedName>
        <fullName evidence="2">2-deoxy-D-gluconate 3-dehydrogenase</fullName>
    </submittedName>
</protein>
<proteinExistence type="inferred from homology"/>
<comment type="similarity">
    <text evidence="1">Belongs to the short-chain dehydrogenases/reductases (SDR) family.</text>
</comment>
<dbReference type="PANTHER" id="PTHR42879:SF2">
    <property type="entry name" value="3-OXOACYL-[ACYL-CARRIER-PROTEIN] REDUCTASE FABG"/>
    <property type="match status" value="1"/>
</dbReference>
<dbReference type="InterPro" id="IPR011286">
    <property type="entry name" value="2-deoxy-D-gluc_3_DH"/>
</dbReference>
<dbReference type="InterPro" id="IPR002347">
    <property type="entry name" value="SDR_fam"/>
</dbReference>
<dbReference type="RefSeq" id="WP_089845136.1">
    <property type="nucleotide sequence ID" value="NZ_FNEJ01000004.1"/>
</dbReference>
<dbReference type="GO" id="GO:0032787">
    <property type="term" value="P:monocarboxylic acid metabolic process"/>
    <property type="evidence" value="ECO:0007669"/>
    <property type="project" value="UniProtKB-ARBA"/>
</dbReference>